<evidence type="ECO:0000313" key="4">
    <source>
        <dbReference type="Proteomes" id="UP001180536"/>
    </source>
</evidence>
<gene>
    <name evidence="3" type="ORF">J2X16_002839</name>
</gene>
<dbReference type="RefSeq" id="WP_310345732.1">
    <property type="nucleotide sequence ID" value="NZ_JAVDXQ010000004.1"/>
</dbReference>
<proteinExistence type="predicted"/>
<keyword evidence="4" id="KW-1185">Reference proteome</keyword>
<dbReference type="EMBL" id="JAVDXQ010000004">
    <property type="protein sequence ID" value="MDR7297490.1"/>
    <property type="molecule type" value="Genomic_DNA"/>
</dbReference>
<organism evidence="3 4">
    <name type="scientific">Pelomonas aquatica</name>
    <dbReference type="NCBI Taxonomy" id="431058"/>
    <lineage>
        <taxon>Bacteria</taxon>
        <taxon>Pseudomonadati</taxon>
        <taxon>Pseudomonadota</taxon>
        <taxon>Betaproteobacteria</taxon>
        <taxon>Burkholderiales</taxon>
        <taxon>Sphaerotilaceae</taxon>
        <taxon>Roseateles</taxon>
    </lineage>
</organism>
<evidence type="ECO:0000256" key="1">
    <source>
        <dbReference type="SAM" id="SignalP"/>
    </source>
</evidence>
<dbReference type="Proteomes" id="UP001180536">
    <property type="component" value="Unassembled WGS sequence"/>
</dbReference>
<keyword evidence="1" id="KW-0732">Signal</keyword>
<sequence length="274" mass="27866">MKRILTPTTLAAVAIAAQAAGTSLTQTDFAFTGVNGNTTVGGWSFVSFVDIAAGTTIYFTDTNVLQTTPAAGVFSTTAETFWSWTAAADVSAGTSVALRGTGVSGQYTAKSGAAGGAANGTVANLNGGVSNISSGGDILYAFQAASYATNYQPSAITFLGAISNRGTYTTSDNPMAATGLSGIQLREYKVGADATRYTQFTAQVTTNDAPFASMAELKTALASNANWTTIAASNTTPIVSDVLAVAAVPEPESYALMLAGLAVVGGMARRRLQR</sequence>
<accession>A0ABU1ZA27</accession>
<name>A0ABU1ZA27_9BURK</name>
<feature type="domain" description="Ice-binding protein C-terminal" evidence="2">
    <location>
        <begin position="247"/>
        <end position="271"/>
    </location>
</feature>
<feature type="signal peptide" evidence="1">
    <location>
        <begin position="1"/>
        <end position="19"/>
    </location>
</feature>
<feature type="chain" id="PRO_5045410385" description="Ice-binding protein C-terminal domain-containing protein" evidence="1">
    <location>
        <begin position="20"/>
        <end position="274"/>
    </location>
</feature>
<comment type="caution">
    <text evidence="3">The sequence shown here is derived from an EMBL/GenBank/DDBJ whole genome shotgun (WGS) entry which is preliminary data.</text>
</comment>
<reference evidence="3 4" key="1">
    <citation type="submission" date="2023-07" db="EMBL/GenBank/DDBJ databases">
        <title>Sorghum-associated microbial communities from plants grown in Nebraska, USA.</title>
        <authorList>
            <person name="Schachtman D."/>
        </authorList>
    </citation>
    <scope>NUCLEOTIDE SEQUENCE [LARGE SCALE GENOMIC DNA]</scope>
    <source>
        <strain evidence="3 4">BE310</strain>
    </source>
</reference>
<protein>
    <recommendedName>
        <fullName evidence="2">Ice-binding protein C-terminal domain-containing protein</fullName>
    </recommendedName>
</protein>
<evidence type="ECO:0000313" key="3">
    <source>
        <dbReference type="EMBL" id="MDR7297490.1"/>
    </source>
</evidence>
<dbReference type="NCBIfam" id="TIGR02595">
    <property type="entry name" value="PEP_CTERM"/>
    <property type="match status" value="1"/>
</dbReference>
<dbReference type="InterPro" id="IPR013424">
    <property type="entry name" value="Ice-binding_C"/>
</dbReference>
<dbReference type="Pfam" id="PF07589">
    <property type="entry name" value="PEP-CTERM"/>
    <property type="match status" value="1"/>
</dbReference>
<evidence type="ECO:0000259" key="2">
    <source>
        <dbReference type="Pfam" id="PF07589"/>
    </source>
</evidence>